<feature type="region of interest" description="Disordered" evidence="6">
    <location>
        <begin position="1"/>
        <end position="83"/>
    </location>
</feature>
<keyword evidence="2" id="KW-0808">Transferase</keyword>
<reference evidence="8" key="1">
    <citation type="submission" date="2023-10" db="EMBL/GenBank/DDBJ databases">
        <authorList>
            <person name="Chen Y."/>
            <person name="Shah S."/>
            <person name="Dougan E. K."/>
            <person name="Thang M."/>
            <person name="Chan C."/>
        </authorList>
    </citation>
    <scope>NUCLEOTIDE SEQUENCE [LARGE SCALE GENOMIC DNA]</scope>
</reference>
<evidence type="ECO:0000256" key="5">
    <source>
        <dbReference type="ARBA" id="ARBA00023315"/>
    </source>
</evidence>
<dbReference type="InterPro" id="IPR007807">
    <property type="entry name" value="TcmA/NAT10_helicase"/>
</dbReference>
<dbReference type="Pfam" id="PF05127">
    <property type="entry name" value="NAT10_TcmA_helicase"/>
    <property type="match status" value="1"/>
</dbReference>
<feature type="compositionally biased region" description="Polar residues" evidence="6">
    <location>
        <begin position="32"/>
        <end position="42"/>
    </location>
</feature>
<accession>A0ABN9XTQ7</accession>
<name>A0ABN9XTQ7_9DINO</name>
<evidence type="ECO:0000313" key="9">
    <source>
        <dbReference type="Proteomes" id="UP001189429"/>
    </source>
</evidence>
<dbReference type="InterPro" id="IPR032672">
    <property type="entry name" value="TmcA/NAT10/Kre33"/>
</dbReference>
<evidence type="ECO:0000313" key="8">
    <source>
        <dbReference type="EMBL" id="CAK0902006.1"/>
    </source>
</evidence>
<dbReference type="Gene3D" id="2.30.30.40">
    <property type="entry name" value="SH3 Domains"/>
    <property type="match status" value="1"/>
</dbReference>
<dbReference type="PANTHER" id="PTHR10925">
    <property type="entry name" value="N-ACETYLTRANSFERASE 10"/>
    <property type="match status" value="1"/>
</dbReference>
<comment type="subcellular location">
    <subcellularLocation>
        <location evidence="1">Nucleus</location>
    </subcellularLocation>
</comment>
<dbReference type="Gene3D" id="3.40.50.300">
    <property type="entry name" value="P-loop containing nucleotide triphosphate hydrolases"/>
    <property type="match status" value="1"/>
</dbReference>
<keyword evidence="9" id="KW-1185">Reference proteome</keyword>
<feature type="non-terminal residue" evidence="8">
    <location>
        <position position="1091"/>
    </location>
</feature>
<keyword evidence="4" id="KW-0067">ATP-binding</keyword>
<proteinExistence type="predicted"/>
<dbReference type="InterPro" id="IPR038321">
    <property type="entry name" value="TmcA_C_sf"/>
</dbReference>
<keyword evidence="5" id="KW-0012">Acyltransferase</keyword>
<evidence type="ECO:0000256" key="2">
    <source>
        <dbReference type="ARBA" id="ARBA00022679"/>
    </source>
</evidence>
<evidence type="ECO:0000256" key="4">
    <source>
        <dbReference type="ARBA" id="ARBA00022840"/>
    </source>
</evidence>
<feature type="compositionally biased region" description="Basic and acidic residues" evidence="6">
    <location>
        <begin position="15"/>
        <end position="26"/>
    </location>
</feature>
<feature type="region of interest" description="Disordered" evidence="6">
    <location>
        <begin position="213"/>
        <end position="238"/>
    </location>
</feature>
<feature type="domain" description="TcmA/NAT10 helicase" evidence="7">
    <location>
        <begin position="650"/>
        <end position="760"/>
    </location>
</feature>
<organism evidence="8 9">
    <name type="scientific">Prorocentrum cordatum</name>
    <dbReference type="NCBI Taxonomy" id="2364126"/>
    <lineage>
        <taxon>Eukaryota</taxon>
        <taxon>Sar</taxon>
        <taxon>Alveolata</taxon>
        <taxon>Dinophyceae</taxon>
        <taxon>Prorocentrales</taxon>
        <taxon>Prorocentraceae</taxon>
        <taxon>Prorocentrum</taxon>
    </lineage>
</organism>
<dbReference type="EMBL" id="CAUYUJ010021014">
    <property type="protein sequence ID" value="CAK0902006.1"/>
    <property type="molecule type" value="Genomic_DNA"/>
</dbReference>
<feature type="region of interest" description="Disordered" evidence="6">
    <location>
        <begin position="593"/>
        <end position="621"/>
    </location>
</feature>
<evidence type="ECO:0000256" key="1">
    <source>
        <dbReference type="ARBA" id="ARBA00004123"/>
    </source>
</evidence>
<dbReference type="Gene3D" id="1.20.120.890">
    <property type="entry name" value="tRNA(Met) cytidine acetyltransferase, tail domain"/>
    <property type="match status" value="1"/>
</dbReference>
<gene>
    <name evidence="8" type="ORF">PCOR1329_LOCUS78779</name>
</gene>
<dbReference type="Proteomes" id="UP001189429">
    <property type="component" value="Unassembled WGS sequence"/>
</dbReference>
<dbReference type="InterPro" id="IPR027417">
    <property type="entry name" value="P-loop_NTPase"/>
</dbReference>
<protein>
    <recommendedName>
        <fullName evidence="7">TcmA/NAT10 helicase domain-containing protein</fullName>
    </recommendedName>
</protein>
<sequence>MTLFGNLRISSKGRQPKDGRRVHPAEEGQGTLAKSPSTNSSEIMVYQDAHHRHNDRKKTADETGLSSRSLRRHPSNGSDDGAITRSAALNMMSHERSVRKALPTLKPGVGVASKKNAQVNLIVVRNPKTWSQGDEDGGAGKPGMISAINEASETCTVYWYETGQVHDHYRIGKKSELCVPHGAIPASLGGDDGLASAGMAQSAMQAMKSLLTGRRAKGRAPSSAPVERSSHRRNSQETYAEKTQTIVIFDWDDTLFPTTFIRHDLGLSVRKTLRDQNLRPEMMSQVQTTLAKAAGAVDQLLRLADKRGKVVIVTLAKSPWVTDSCRYFYPGIGELIEKLGIQIVYAQEGEQVEYSKVNMMAEEQFETFWAEMKGKAIARALSEFYSQYEGQSWKNIISLGDSDFERYGAMAATMQYATEQGLVNESEITPANRPRAMRAPRISEGALSVSSVKHHINGSGRRMSWEGTVNGKDFKVRTKTFKMLDEPTVEELMVELSLLQQWLPLMVALNDGFDVDLNSLDDKAQIDKIERSFSEVAASASPLTAEPMAELGRARFGTNAEGTSPRGQCSRDSLACAGLPCFGVRDKGAGGGAEPAGLAGIGPSPPADGRGAAAGGPLRPSAEQRRVLEGAIARGAGRAVRKGPFELRAGRRGHLQFVEPAALLTAAGAAQLRAAHFLLVDEAAGLPVATAAQLLHHARRVVLSTTLDGYEGSGQGFLVRALPRLRALRPGLRLVELRAPWRWASGCPLEALARDVLLLDAEPDEVQPCTMPGPTSADPVEAEALEQVEQATLAGEGGALELRRLFGMLRCGHYKTKPSDLETFLEARGVIWLVLRRGAQSIGLTISGVEDRAGELPAARGGAVAAAAEAARAADRADAGQGRGLPAGGRAAVRAHDAALRAPRGAAEGPGIAAASRSLGALRGLRVDAVAAHFGAHHPWLLRLWRSQEGARVVWLGRGCDPSSGQHSVSVLIPLTDRAEDLVRRMQERLVAQLPELLTSPLCQLDVETLRELLKALPQPPSARLCPQDASDVWGFAHGARELSCCRYALRRAAWALLREPTAPWTRSSSAPRPSGPCCRCSAGAPGPRPR</sequence>
<keyword evidence="3" id="KW-0547">Nucleotide-binding</keyword>
<feature type="compositionally biased region" description="Low complexity" evidence="6">
    <location>
        <begin position="595"/>
        <end position="621"/>
    </location>
</feature>
<evidence type="ECO:0000259" key="7">
    <source>
        <dbReference type="Pfam" id="PF05127"/>
    </source>
</evidence>
<evidence type="ECO:0000256" key="3">
    <source>
        <dbReference type="ARBA" id="ARBA00022741"/>
    </source>
</evidence>
<dbReference type="PANTHER" id="PTHR10925:SF5">
    <property type="entry name" value="RNA CYTIDINE ACETYLTRANSFERASE"/>
    <property type="match status" value="1"/>
</dbReference>
<comment type="caution">
    <text evidence="8">The sequence shown here is derived from an EMBL/GenBank/DDBJ whole genome shotgun (WGS) entry which is preliminary data.</text>
</comment>
<evidence type="ECO:0000256" key="6">
    <source>
        <dbReference type="SAM" id="MobiDB-lite"/>
    </source>
</evidence>